<proteinExistence type="predicted"/>
<gene>
    <name evidence="3" type="ORF">EZS28_015899</name>
</gene>
<organism evidence="3 4">
    <name type="scientific">Streblomastix strix</name>
    <dbReference type="NCBI Taxonomy" id="222440"/>
    <lineage>
        <taxon>Eukaryota</taxon>
        <taxon>Metamonada</taxon>
        <taxon>Preaxostyla</taxon>
        <taxon>Oxymonadida</taxon>
        <taxon>Streblomastigidae</taxon>
        <taxon>Streblomastix</taxon>
    </lineage>
</organism>
<feature type="compositionally biased region" description="Basic residues" evidence="1">
    <location>
        <begin position="265"/>
        <end position="280"/>
    </location>
</feature>
<evidence type="ECO:0000313" key="3">
    <source>
        <dbReference type="EMBL" id="KAA6388572.1"/>
    </source>
</evidence>
<dbReference type="EMBL" id="SNRW01003930">
    <property type="protein sequence ID" value="KAA6388572.1"/>
    <property type="molecule type" value="Genomic_DNA"/>
</dbReference>
<evidence type="ECO:0000256" key="1">
    <source>
        <dbReference type="SAM" id="MobiDB-lite"/>
    </source>
</evidence>
<dbReference type="PANTHER" id="PTHR31600">
    <property type="entry name" value="TINY MACROCYSTS PROTEIN B-RELATED"/>
    <property type="match status" value="1"/>
</dbReference>
<feature type="region of interest" description="Disordered" evidence="1">
    <location>
        <begin position="228"/>
        <end position="281"/>
    </location>
</feature>
<name>A0A5J4W1A0_9EUKA</name>
<sequence>MILYAEVIYTQAVRRHQKNANVIFHYWNHLLFFKKNFKKAGAIIRLIRRCELSFQIKFIIYSHNKGKVLGAEKVDQNHFQQENSIRFLQKLVFAQKQHEIAQQSVIEFFSNIITNFTDYRAIYQNIKAISKAETLARTTYEELLTLQPNNISLLKQYAKLLSEVYRDEEATDAVMNRIQMLDKDGYTLDDMQRDGNTPDLAVLMQQEIERERMKAELDTANVLRSEFNSPMGMQTPITSPSPMQPPNIEQTKSYMSKQSQQTQTKRNKLQNKKKRKKIRQSYKDDDYDALDEVQRFENLNYVCELTSLQTRLAPLFLGCLYQDLVCQFNYKGLNDSEAEFIISWDQICEKLLQYSDQITQTLENIYSILADPTYWESNSIVTYVFDIRLQSDESGYLSTSSSSKTYPSIVHDEPIQFSNKEQERYIAMMKLLSIPKSKLQGIFRKLTVEV</sequence>
<protein>
    <recommendedName>
        <fullName evidence="2">TmcB/TmcC TPR repeats domain-containing protein</fullName>
    </recommendedName>
</protein>
<dbReference type="Proteomes" id="UP000324800">
    <property type="component" value="Unassembled WGS sequence"/>
</dbReference>
<dbReference type="InterPro" id="IPR057352">
    <property type="entry name" value="TPR_TmcB/C"/>
</dbReference>
<feature type="domain" description="TmcB/TmcC TPR repeats" evidence="2">
    <location>
        <begin position="86"/>
        <end position="178"/>
    </location>
</feature>
<feature type="compositionally biased region" description="Polar residues" evidence="1">
    <location>
        <begin position="228"/>
        <end position="259"/>
    </location>
</feature>
<dbReference type="InterPro" id="IPR052994">
    <property type="entry name" value="Tiny_macrocysts_regulators"/>
</dbReference>
<comment type="caution">
    <text evidence="3">The sequence shown here is derived from an EMBL/GenBank/DDBJ whole genome shotgun (WGS) entry which is preliminary data.</text>
</comment>
<dbReference type="PANTHER" id="PTHR31600:SF2">
    <property type="entry name" value="GAMETE ENRICHED GENE 10 PROTEIN-RELATED"/>
    <property type="match status" value="1"/>
</dbReference>
<accession>A0A5J4W1A0</accession>
<evidence type="ECO:0000313" key="4">
    <source>
        <dbReference type="Proteomes" id="UP000324800"/>
    </source>
</evidence>
<dbReference type="Pfam" id="PF25474">
    <property type="entry name" value="TPR_TmcB"/>
    <property type="match status" value="1"/>
</dbReference>
<evidence type="ECO:0000259" key="2">
    <source>
        <dbReference type="Pfam" id="PF25474"/>
    </source>
</evidence>
<dbReference type="AlphaFoldDB" id="A0A5J4W1A0"/>
<dbReference type="OrthoDB" id="60033at2759"/>
<reference evidence="3 4" key="1">
    <citation type="submission" date="2019-03" db="EMBL/GenBank/DDBJ databases">
        <title>Single cell metagenomics reveals metabolic interactions within the superorganism composed of flagellate Streblomastix strix and complex community of Bacteroidetes bacteria on its surface.</title>
        <authorList>
            <person name="Treitli S.C."/>
            <person name="Kolisko M."/>
            <person name="Husnik F."/>
            <person name="Keeling P."/>
            <person name="Hampl V."/>
        </authorList>
    </citation>
    <scope>NUCLEOTIDE SEQUENCE [LARGE SCALE GENOMIC DNA]</scope>
    <source>
        <strain evidence="3">ST1C</strain>
    </source>
</reference>